<proteinExistence type="predicted"/>
<sequence>MAGTLASEVRHNDDDCISESNATHLHAVPEASVASVLPKVSYSISLSDWANPNLQSLHANLASLTCENSKAWKTSEKDSWSESAAMTFRRNASITNASHPHFIKNDYVFKSPDVDYTLDQEKKRLLVSSIPSCLMNNMHLAAAEGPSIINSSAKGIEKPSGGFLNSQVSNLDVNKVMQQSLSISHSRQPSTLMPKKPMTLLDLNVVSEVRKVDDADRVIPDCCSPSRKSGGQICMPDNKVSESGWTRYLDQSTDLSARGSSLELSCPESRIGSQASRSPRKRTAQHGSCKKAMANFEDSSMASDASSGPEQPFLYQDAEEPSEDSAFRKKVFGAEASALRDDACTSKISCEITSGGLTAIDCRMTKRRRRDDFAIACPAAPDISYRKETPQVAAGETDANSSEGSGDNLNTHHQSTFSENVNYDEGDLVDDRLGILQQLIPNSEKLDREEMLAVAIDYVKSLELKIKMFETAKMEMAHPAGTGATENFPQAPAIDVDGFESIVEGTALQEKGLCLMPVSLLGKAL</sequence>
<reference evidence="2" key="1">
    <citation type="journal article" date="2024" name="Proc. Natl. Acad. Sci. U.S.A.">
        <title>Extraordinary preservation of gene collinearity over three hundred million years revealed in homosporous lycophytes.</title>
        <authorList>
            <person name="Li C."/>
            <person name="Wickell D."/>
            <person name="Kuo L.Y."/>
            <person name="Chen X."/>
            <person name="Nie B."/>
            <person name="Liao X."/>
            <person name="Peng D."/>
            <person name="Ji J."/>
            <person name="Jenkins J."/>
            <person name="Williams M."/>
            <person name="Shu S."/>
            <person name="Plott C."/>
            <person name="Barry K."/>
            <person name="Rajasekar S."/>
            <person name="Grimwood J."/>
            <person name="Han X."/>
            <person name="Sun S."/>
            <person name="Hou Z."/>
            <person name="He W."/>
            <person name="Dai G."/>
            <person name="Sun C."/>
            <person name="Schmutz J."/>
            <person name="Leebens-Mack J.H."/>
            <person name="Li F.W."/>
            <person name="Wang L."/>
        </authorList>
    </citation>
    <scope>NUCLEOTIDE SEQUENCE [LARGE SCALE GENOMIC DNA]</scope>
    <source>
        <strain evidence="2">cv. PW_Plant_1</strain>
    </source>
</reference>
<protein>
    <submittedName>
        <fullName evidence="1">Uncharacterized protein</fullName>
    </submittedName>
</protein>
<dbReference type="Proteomes" id="UP001162992">
    <property type="component" value="Chromosome 20"/>
</dbReference>
<evidence type="ECO:0000313" key="2">
    <source>
        <dbReference type="Proteomes" id="UP001162992"/>
    </source>
</evidence>
<dbReference type="EMBL" id="CM055111">
    <property type="protein sequence ID" value="KAJ7519236.1"/>
    <property type="molecule type" value="Genomic_DNA"/>
</dbReference>
<comment type="caution">
    <text evidence="1">The sequence shown here is derived from an EMBL/GenBank/DDBJ whole genome shotgun (WGS) entry which is preliminary data.</text>
</comment>
<organism evidence="1 2">
    <name type="scientific">Diphasiastrum complanatum</name>
    <name type="common">Issler's clubmoss</name>
    <name type="synonym">Lycopodium complanatum</name>
    <dbReference type="NCBI Taxonomy" id="34168"/>
    <lineage>
        <taxon>Eukaryota</taxon>
        <taxon>Viridiplantae</taxon>
        <taxon>Streptophyta</taxon>
        <taxon>Embryophyta</taxon>
        <taxon>Tracheophyta</taxon>
        <taxon>Lycopodiopsida</taxon>
        <taxon>Lycopodiales</taxon>
        <taxon>Lycopodiaceae</taxon>
        <taxon>Lycopodioideae</taxon>
        <taxon>Diphasiastrum</taxon>
    </lineage>
</organism>
<gene>
    <name evidence="1" type="ORF">O6H91_20G030300</name>
</gene>
<name>A0ACC2ANZ4_DIPCM</name>
<accession>A0ACC2ANZ4</accession>
<evidence type="ECO:0000313" key="1">
    <source>
        <dbReference type="EMBL" id="KAJ7519236.1"/>
    </source>
</evidence>
<keyword evidence="2" id="KW-1185">Reference proteome</keyword>